<protein>
    <recommendedName>
        <fullName evidence="2">histidine kinase</fullName>
        <ecNumber evidence="2">2.7.13.3</ecNumber>
    </recommendedName>
</protein>
<dbReference type="PANTHER" id="PTHR43711:SF26">
    <property type="entry name" value="SENSOR HISTIDINE KINASE RCSC"/>
    <property type="match status" value="1"/>
</dbReference>
<reference evidence="11" key="1">
    <citation type="journal article" date="2019" name="Int. J. Syst. Evol. Microbiol.">
        <title>The Global Catalogue of Microorganisms (GCM) 10K type strain sequencing project: providing services to taxonomists for standard genome sequencing and annotation.</title>
        <authorList>
            <consortium name="The Broad Institute Genomics Platform"/>
            <consortium name="The Broad Institute Genome Sequencing Center for Infectious Disease"/>
            <person name="Wu L."/>
            <person name="Ma J."/>
        </authorList>
    </citation>
    <scope>NUCLEOTIDE SEQUENCE [LARGE SCALE GENOMIC DNA]</scope>
    <source>
        <strain evidence="11">JCM 17111</strain>
    </source>
</reference>
<dbReference type="InterPro" id="IPR000014">
    <property type="entry name" value="PAS"/>
</dbReference>
<dbReference type="PROSITE" id="PS50112">
    <property type="entry name" value="PAS"/>
    <property type="match status" value="2"/>
</dbReference>
<dbReference type="CDD" id="cd00075">
    <property type="entry name" value="HATPase"/>
    <property type="match status" value="1"/>
</dbReference>
<dbReference type="SUPFAM" id="SSF47384">
    <property type="entry name" value="Homodimeric domain of signal transducing histidine kinase"/>
    <property type="match status" value="1"/>
</dbReference>
<keyword evidence="3" id="KW-0597">Phosphoprotein</keyword>
<name>A0ABP6X7F9_9FLAO</name>
<dbReference type="SMART" id="SM00086">
    <property type="entry name" value="PAC"/>
    <property type="match status" value="3"/>
</dbReference>
<dbReference type="RefSeq" id="WP_345004774.1">
    <property type="nucleotide sequence ID" value="NZ_BAABCY010000032.1"/>
</dbReference>
<dbReference type="InterPro" id="IPR001610">
    <property type="entry name" value="PAC"/>
</dbReference>
<dbReference type="InterPro" id="IPR050736">
    <property type="entry name" value="Sensor_HK_Regulatory"/>
</dbReference>
<dbReference type="InterPro" id="IPR003594">
    <property type="entry name" value="HATPase_dom"/>
</dbReference>
<dbReference type="InterPro" id="IPR005467">
    <property type="entry name" value="His_kinase_dom"/>
</dbReference>
<keyword evidence="6" id="KW-0902">Two-component regulatory system</keyword>
<dbReference type="NCBIfam" id="TIGR00229">
    <property type="entry name" value="sensory_box"/>
    <property type="match status" value="3"/>
</dbReference>
<evidence type="ECO:0000256" key="1">
    <source>
        <dbReference type="ARBA" id="ARBA00000085"/>
    </source>
</evidence>
<proteinExistence type="predicted"/>
<dbReference type="Gene3D" id="1.10.287.130">
    <property type="match status" value="1"/>
</dbReference>
<evidence type="ECO:0000256" key="4">
    <source>
        <dbReference type="ARBA" id="ARBA00022679"/>
    </source>
</evidence>
<dbReference type="Pfam" id="PF00512">
    <property type="entry name" value="HisKA"/>
    <property type="match status" value="1"/>
</dbReference>
<dbReference type="InterPro" id="IPR036890">
    <property type="entry name" value="HATPase_C_sf"/>
</dbReference>
<evidence type="ECO:0000313" key="11">
    <source>
        <dbReference type="Proteomes" id="UP001500954"/>
    </source>
</evidence>
<keyword evidence="11" id="KW-1185">Reference proteome</keyword>
<dbReference type="Proteomes" id="UP001500954">
    <property type="component" value="Unassembled WGS sequence"/>
</dbReference>
<feature type="domain" description="PAS" evidence="8">
    <location>
        <begin position="137"/>
        <end position="203"/>
    </location>
</feature>
<accession>A0ABP6X7F9</accession>
<evidence type="ECO:0000259" key="9">
    <source>
        <dbReference type="PROSITE" id="PS50113"/>
    </source>
</evidence>
<dbReference type="PROSITE" id="PS50109">
    <property type="entry name" value="HIS_KIN"/>
    <property type="match status" value="1"/>
</dbReference>
<dbReference type="Gene3D" id="3.30.565.10">
    <property type="entry name" value="Histidine kinase-like ATPase, C-terminal domain"/>
    <property type="match status" value="1"/>
</dbReference>
<evidence type="ECO:0000256" key="5">
    <source>
        <dbReference type="ARBA" id="ARBA00022777"/>
    </source>
</evidence>
<organism evidence="10 11">
    <name type="scientific">Snuella lapsa</name>
    <dbReference type="NCBI Taxonomy" id="870481"/>
    <lineage>
        <taxon>Bacteria</taxon>
        <taxon>Pseudomonadati</taxon>
        <taxon>Bacteroidota</taxon>
        <taxon>Flavobacteriia</taxon>
        <taxon>Flavobacteriales</taxon>
        <taxon>Flavobacteriaceae</taxon>
        <taxon>Snuella</taxon>
    </lineage>
</organism>
<dbReference type="PROSITE" id="PS50113">
    <property type="entry name" value="PAC"/>
    <property type="match status" value="2"/>
</dbReference>
<feature type="domain" description="PAS" evidence="8">
    <location>
        <begin position="5"/>
        <end position="75"/>
    </location>
</feature>
<keyword evidence="4" id="KW-0808">Transferase</keyword>
<dbReference type="PANTHER" id="PTHR43711">
    <property type="entry name" value="TWO-COMPONENT HISTIDINE KINASE"/>
    <property type="match status" value="1"/>
</dbReference>
<feature type="domain" description="Histidine kinase" evidence="7">
    <location>
        <begin position="409"/>
        <end position="625"/>
    </location>
</feature>
<dbReference type="SMART" id="SM00387">
    <property type="entry name" value="HATPase_c"/>
    <property type="match status" value="1"/>
</dbReference>
<comment type="catalytic activity">
    <reaction evidence="1">
        <text>ATP + protein L-histidine = ADP + protein N-phospho-L-histidine.</text>
        <dbReference type="EC" id="2.7.13.3"/>
    </reaction>
</comment>
<evidence type="ECO:0000259" key="8">
    <source>
        <dbReference type="PROSITE" id="PS50112"/>
    </source>
</evidence>
<evidence type="ECO:0000313" key="10">
    <source>
        <dbReference type="EMBL" id="GAA3561566.1"/>
    </source>
</evidence>
<dbReference type="CDD" id="cd00082">
    <property type="entry name" value="HisKA"/>
    <property type="match status" value="1"/>
</dbReference>
<sequence>MTKAEKEIFDVLLEAVYEGVIIVNNHQEIVRVNASANRFFGYSDGELEGKSLNILIPETYHASHHVYFNAFIEKQVSRKMGEAMVDVYGMHKTGDIFPIEVELHPINMDGARLIMALVKDISSKKEIERSLMLRNMALQSASNGILITDALKPDNPIIYCNTAFQELTGYSQEEVLNKNCRFLQGTDTKQDVLGTLREAIKNGESCQVTLRNYKKDGTMFWNRLFITPITNNNGEVTNFIGIQNDVTLQRKTEDERLHLATILNESLNEIYVFDARTLHFLNVNYGAQRNIGFTMEALKDMTPIDLKPEYTEEAFRKTIAPLLSKEEDKLEFETIHKRKDGSTYPVEVHLQVSYLGDRAVFVAIILDITERKSYLMKLENTVHKRTKQLQEALSKEKEINELKTKFLSLVSHEFKTPLSGILTSATLLGKYKLEEEQERRDRHIGIITDKVHYLNSILNDFLSIEKLETGKVNYKFSDFKLSKVVNEVVYSCNMLLKEGQKINYPQNIDEFSLYQDEKIIELILFNLVYNALKYSPEHSVIDIEIKQDKSQTTFKVEDQGVGIPVAEQKNIFQRYFRAENVLNIQGTGIGLSIVKDHLENLKGTISFKSIEHKGTTFIVTIPNKAIL</sequence>
<dbReference type="EC" id="2.7.13.3" evidence="2"/>
<dbReference type="Pfam" id="PF02518">
    <property type="entry name" value="HATPase_c"/>
    <property type="match status" value="1"/>
</dbReference>
<evidence type="ECO:0000259" key="7">
    <source>
        <dbReference type="PROSITE" id="PS50109"/>
    </source>
</evidence>
<dbReference type="SMART" id="SM00091">
    <property type="entry name" value="PAS"/>
    <property type="match status" value="3"/>
</dbReference>
<dbReference type="CDD" id="cd00130">
    <property type="entry name" value="PAS"/>
    <property type="match status" value="2"/>
</dbReference>
<dbReference type="Gene3D" id="3.30.450.20">
    <property type="entry name" value="PAS domain"/>
    <property type="match status" value="3"/>
</dbReference>
<dbReference type="InterPro" id="IPR003661">
    <property type="entry name" value="HisK_dim/P_dom"/>
</dbReference>
<dbReference type="PRINTS" id="PR00344">
    <property type="entry name" value="BCTRLSENSOR"/>
</dbReference>
<dbReference type="Pfam" id="PF13426">
    <property type="entry name" value="PAS_9"/>
    <property type="match status" value="3"/>
</dbReference>
<gene>
    <name evidence="10" type="ORF">GCM10022395_10240</name>
</gene>
<dbReference type="SMART" id="SM00388">
    <property type="entry name" value="HisKA"/>
    <property type="match status" value="1"/>
</dbReference>
<dbReference type="SUPFAM" id="SSF55785">
    <property type="entry name" value="PYP-like sensor domain (PAS domain)"/>
    <property type="match status" value="3"/>
</dbReference>
<comment type="caution">
    <text evidence="10">The sequence shown here is derived from an EMBL/GenBank/DDBJ whole genome shotgun (WGS) entry which is preliminary data.</text>
</comment>
<dbReference type="InterPro" id="IPR000700">
    <property type="entry name" value="PAS-assoc_C"/>
</dbReference>
<dbReference type="InterPro" id="IPR004358">
    <property type="entry name" value="Sig_transdc_His_kin-like_C"/>
</dbReference>
<evidence type="ECO:0000256" key="3">
    <source>
        <dbReference type="ARBA" id="ARBA00022553"/>
    </source>
</evidence>
<dbReference type="SUPFAM" id="SSF55874">
    <property type="entry name" value="ATPase domain of HSP90 chaperone/DNA topoisomerase II/histidine kinase"/>
    <property type="match status" value="1"/>
</dbReference>
<evidence type="ECO:0000256" key="6">
    <source>
        <dbReference type="ARBA" id="ARBA00023012"/>
    </source>
</evidence>
<dbReference type="EMBL" id="BAABCY010000032">
    <property type="protein sequence ID" value="GAA3561566.1"/>
    <property type="molecule type" value="Genomic_DNA"/>
</dbReference>
<evidence type="ECO:0000256" key="2">
    <source>
        <dbReference type="ARBA" id="ARBA00012438"/>
    </source>
</evidence>
<feature type="domain" description="PAC" evidence="9">
    <location>
        <begin position="204"/>
        <end position="258"/>
    </location>
</feature>
<dbReference type="InterPro" id="IPR035965">
    <property type="entry name" value="PAS-like_dom_sf"/>
</dbReference>
<dbReference type="InterPro" id="IPR036097">
    <property type="entry name" value="HisK_dim/P_sf"/>
</dbReference>
<keyword evidence="5" id="KW-0418">Kinase</keyword>
<feature type="domain" description="PAC" evidence="9">
    <location>
        <begin position="328"/>
        <end position="380"/>
    </location>
</feature>